<dbReference type="GO" id="GO:0004088">
    <property type="term" value="F:carbamoyl-phosphate synthase (glutamine-hydrolyzing) activity"/>
    <property type="evidence" value="ECO:0007669"/>
    <property type="project" value="UniProtKB-UniRule"/>
</dbReference>
<keyword evidence="6 11" id="KW-0067">ATP-binding</keyword>
<feature type="binding site" evidence="11">
    <location>
        <position position="219"/>
    </location>
    <ligand>
        <name>L-glutamine</name>
        <dbReference type="ChEBI" id="CHEBI:58359"/>
    </ligand>
</feature>
<comment type="catalytic activity">
    <reaction evidence="9 11">
        <text>hydrogencarbonate + L-glutamine + 2 ATP + H2O = carbamoyl phosphate + L-glutamate + 2 ADP + phosphate + 2 H(+)</text>
        <dbReference type="Rhea" id="RHEA:18633"/>
        <dbReference type="ChEBI" id="CHEBI:15377"/>
        <dbReference type="ChEBI" id="CHEBI:15378"/>
        <dbReference type="ChEBI" id="CHEBI:17544"/>
        <dbReference type="ChEBI" id="CHEBI:29985"/>
        <dbReference type="ChEBI" id="CHEBI:30616"/>
        <dbReference type="ChEBI" id="CHEBI:43474"/>
        <dbReference type="ChEBI" id="CHEBI:58228"/>
        <dbReference type="ChEBI" id="CHEBI:58359"/>
        <dbReference type="ChEBI" id="CHEBI:456216"/>
        <dbReference type="EC" id="6.3.5.5"/>
    </reaction>
</comment>
<feature type="binding site" evidence="11">
    <location>
        <position position="291"/>
    </location>
    <ligand>
        <name>L-glutamine</name>
        <dbReference type="ChEBI" id="CHEBI:58359"/>
    </ligand>
</feature>
<feature type="binding site" evidence="11">
    <location>
        <position position="221"/>
    </location>
    <ligand>
        <name>L-glutamine</name>
        <dbReference type="ChEBI" id="CHEBI:58359"/>
    </ligand>
</feature>
<evidence type="ECO:0000256" key="2">
    <source>
        <dbReference type="ARBA" id="ARBA00005077"/>
    </source>
</evidence>
<feature type="binding site" evidence="11">
    <location>
        <position position="45"/>
    </location>
    <ligand>
        <name>L-glutamine</name>
        <dbReference type="ChEBI" id="CHEBI:58359"/>
    </ligand>
</feature>
<dbReference type="PRINTS" id="PR00099">
    <property type="entry name" value="CPSGATASE"/>
</dbReference>
<dbReference type="InterPro" id="IPR036480">
    <property type="entry name" value="CarbP_synth_ssu_N_sf"/>
</dbReference>
<keyword evidence="5 11" id="KW-0547">Nucleotide-binding</keyword>
<feature type="active site" evidence="11">
    <location>
        <position position="333"/>
    </location>
</feature>
<evidence type="ECO:0000256" key="1">
    <source>
        <dbReference type="ARBA" id="ARBA00004812"/>
    </source>
</evidence>
<dbReference type="InterPro" id="IPR006274">
    <property type="entry name" value="CarbamoylP_synth_ssu"/>
</dbReference>
<evidence type="ECO:0000256" key="8">
    <source>
        <dbReference type="ARBA" id="ARBA00022975"/>
    </source>
</evidence>
<dbReference type="RefSeq" id="WP_213123152.1">
    <property type="nucleotide sequence ID" value="NZ_JAGYPG010000001.1"/>
</dbReference>
<dbReference type="Pfam" id="PF00117">
    <property type="entry name" value="GATase"/>
    <property type="match status" value="1"/>
</dbReference>
<comment type="subunit">
    <text evidence="11">Composed of two chains; the small (or glutamine) chain promotes the hydrolysis of glutamine to ammonia, which is used by the large (or ammonia) chain to synthesize carbamoyl phosphate. Tetramer of heterodimers (alpha,beta)4.</text>
</comment>
<protein>
    <recommendedName>
        <fullName evidence="11">Carbamoyl phosphate synthase small chain</fullName>
        <ecNumber evidence="11">6.3.5.5</ecNumber>
    </recommendedName>
    <alternativeName>
        <fullName evidence="11">Carbamoyl phosphate synthetase glutamine chain</fullName>
    </alternativeName>
</protein>
<dbReference type="InterPro" id="IPR050472">
    <property type="entry name" value="Anth_synth/Amidotransfase"/>
</dbReference>
<dbReference type="GO" id="GO:0006207">
    <property type="term" value="P:'de novo' pyrimidine nucleobase biosynthetic process"/>
    <property type="evidence" value="ECO:0007669"/>
    <property type="project" value="InterPro"/>
</dbReference>
<evidence type="ECO:0000256" key="10">
    <source>
        <dbReference type="ARBA" id="ARBA00049285"/>
    </source>
</evidence>
<evidence type="ECO:0000256" key="9">
    <source>
        <dbReference type="ARBA" id="ARBA00048816"/>
    </source>
</evidence>
<dbReference type="PANTHER" id="PTHR43418:SF7">
    <property type="entry name" value="CARBAMOYL-PHOSPHATE SYNTHASE SMALL CHAIN"/>
    <property type="match status" value="1"/>
</dbReference>
<dbReference type="InterPro" id="IPR035686">
    <property type="entry name" value="CPSase_GATase1"/>
</dbReference>
<dbReference type="CDD" id="cd01744">
    <property type="entry name" value="GATase1_CPSase"/>
    <property type="match status" value="1"/>
</dbReference>
<evidence type="ECO:0000256" key="4">
    <source>
        <dbReference type="ARBA" id="ARBA00022598"/>
    </source>
</evidence>
<evidence type="ECO:0000256" key="5">
    <source>
        <dbReference type="ARBA" id="ARBA00022741"/>
    </source>
</evidence>
<dbReference type="EMBL" id="JAGYPG010000001">
    <property type="protein sequence ID" value="MBS4193920.1"/>
    <property type="molecule type" value="Genomic_DNA"/>
</dbReference>
<dbReference type="Pfam" id="PF00988">
    <property type="entry name" value="CPSase_sm_chain"/>
    <property type="match status" value="1"/>
</dbReference>
<dbReference type="Proteomes" id="UP000681414">
    <property type="component" value="Unassembled WGS sequence"/>
</dbReference>
<comment type="catalytic activity">
    <reaction evidence="10 11">
        <text>L-glutamine + H2O = L-glutamate + NH4(+)</text>
        <dbReference type="Rhea" id="RHEA:15889"/>
        <dbReference type="ChEBI" id="CHEBI:15377"/>
        <dbReference type="ChEBI" id="CHEBI:28938"/>
        <dbReference type="ChEBI" id="CHEBI:29985"/>
        <dbReference type="ChEBI" id="CHEBI:58359"/>
    </reaction>
</comment>
<dbReference type="Gene3D" id="3.50.30.20">
    <property type="entry name" value="Carbamoyl-phosphate synthase small subunit, N-terminal domain"/>
    <property type="match status" value="1"/>
</dbReference>
<evidence type="ECO:0000256" key="6">
    <source>
        <dbReference type="ARBA" id="ARBA00022840"/>
    </source>
</evidence>
<dbReference type="AlphaFoldDB" id="A0A942TA27"/>
<dbReference type="GO" id="GO:0006526">
    <property type="term" value="P:L-arginine biosynthetic process"/>
    <property type="evidence" value="ECO:0007669"/>
    <property type="project" value="UniProtKB-UniRule"/>
</dbReference>
<dbReference type="InterPro" id="IPR017926">
    <property type="entry name" value="GATASE"/>
</dbReference>
<organism evidence="13 14">
    <name type="scientific">Lederbergia citri</name>
    <dbReference type="NCBI Taxonomy" id="2833580"/>
    <lineage>
        <taxon>Bacteria</taxon>
        <taxon>Bacillati</taxon>
        <taxon>Bacillota</taxon>
        <taxon>Bacilli</taxon>
        <taxon>Bacillales</taxon>
        <taxon>Bacillaceae</taxon>
        <taxon>Lederbergia</taxon>
    </lineage>
</organism>
<keyword evidence="11" id="KW-0028">Amino-acid biosynthesis</keyword>
<dbReference type="HAMAP" id="MF_01209">
    <property type="entry name" value="CPSase_S_chain"/>
    <property type="match status" value="1"/>
</dbReference>
<feature type="domain" description="Carbamoyl-phosphate synthase small subunit N-terminal" evidence="12">
    <location>
        <begin position="1"/>
        <end position="131"/>
    </location>
</feature>
<comment type="caution">
    <text evidence="11">Lacks conserved residue(s) required for the propagation of feature annotation.</text>
</comment>
<dbReference type="SUPFAM" id="SSF52317">
    <property type="entry name" value="Class I glutamine amidotransferase-like"/>
    <property type="match status" value="1"/>
</dbReference>
<comment type="caution">
    <text evidence="13">The sequence shown here is derived from an EMBL/GenBank/DDBJ whole genome shotgun (WGS) entry which is preliminary data.</text>
</comment>
<evidence type="ECO:0000313" key="14">
    <source>
        <dbReference type="Proteomes" id="UP000681414"/>
    </source>
</evidence>
<feature type="binding site" evidence="11">
    <location>
        <position position="290"/>
    </location>
    <ligand>
        <name>L-glutamine</name>
        <dbReference type="ChEBI" id="CHEBI:58359"/>
    </ligand>
</feature>
<dbReference type="InterPro" id="IPR002474">
    <property type="entry name" value="CarbamoylP_synth_ssu_N"/>
</dbReference>
<dbReference type="NCBIfam" id="TIGR01368">
    <property type="entry name" value="CPSaseIIsmall"/>
    <property type="match status" value="1"/>
</dbReference>
<evidence type="ECO:0000259" key="12">
    <source>
        <dbReference type="SMART" id="SM01097"/>
    </source>
</evidence>
<comment type="pathway">
    <text evidence="2 11">Amino-acid biosynthesis; L-arginine biosynthesis; carbamoyl phosphate from bicarbonate: step 1/1.</text>
</comment>
<keyword evidence="4 11" id="KW-0436">Ligase</keyword>
<dbReference type="SUPFAM" id="SSF52021">
    <property type="entry name" value="Carbamoyl phosphate synthetase, small subunit N-terminal domain"/>
    <property type="match status" value="1"/>
</dbReference>
<evidence type="ECO:0000256" key="11">
    <source>
        <dbReference type="HAMAP-Rule" id="MF_01209"/>
    </source>
</evidence>
<proteinExistence type="inferred from homology"/>
<dbReference type="EC" id="6.3.5.5" evidence="11"/>
<feature type="binding site" evidence="11">
    <location>
        <position position="288"/>
    </location>
    <ligand>
        <name>L-glutamine</name>
        <dbReference type="ChEBI" id="CHEBI:58359"/>
    </ligand>
</feature>
<dbReference type="PANTHER" id="PTHR43418">
    <property type="entry name" value="MULTIFUNCTIONAL TRYPTOPHAN BIOSYNTHESIS PROTEIN-RELATED"/>
    <property type="match status" value="1"/>
</dbReference>
<dbReference type="SMART" id="SM01097">
    <property type="entry name" value="CPSase_sm_chain"/>
    <property type="match status" value="1"/>
</dbReference>
<dbReference type="PROSITE" id="PS51273">
    <property type="entry name" value="GATASE_TYPE_1"/>
    <property type="match status" value="1"/>
</dbReference>
<keyword evidence="7 11" id="KW-0315">Glutamine amidotransferase</keyword>
<evidence type="ECO:0000256" key="3">
    <source>
        <dbReference type="ARBA" id="ARBA00007800"/>
    </source>
</evidence>
<comment type="function">
    <text evidence="11">Small subunit of the glutamine-dependent carbamoyl phosphate synthetase (CPSase). CPSase catalyzes the formation of carbamoyl phosphate from the ammonia moiety of glutamine, carbonate, and phosphate donated by ATP, constituting the first step of 2 biosynthetic pathways, one leading to arginine and/or urea and the other to pyrimidine nucleotides. The small subunit (glutamine amidotransferase) binds and cleaves glutamine to supply the large subunit with the substrate ammonia.</text>
</comment>
<dbReference type="Gene3D" id="3.40.50.880">
    <property type="match status" value="1"/>
</dbReference>
<sequence length="366" mass="40336">MKRKLVLEDGTVFVGEAFGSEIDSFGEVVFHTGMTGYQEVISDPSNYGQIITFSYPLIGNYGINRDDFESIQPVIKGVIVKEASDFPSNWRSNMSLSEFLQLKNIPGIAGIDTRMLTRLIRDKGTLKGTICGFEENTESILAQLQSDTHSENLVSKVSVTKPFPSPGRGKSVVVVDFGVKHGILRELTERGCDIKVVPYHTSAEEIISIKPDGVLLSNGPGNPEHIQEVCKMIQEVQRHFPLFGIGLGHQLFALANGCKIEKMVSGHRGSSYPVQELESGKIIFTSQNHGYEVVESTIDPSVLKITHKALNGGSIEGIKHKHVQAFSLQYEPEASPGSEDGKKAFDQFIKIMNEQNGRVEQHAKTY</sequence>
<dbReference type="InterPro" id="IPR029062">
    <property type="entry name" value="Class_I_gatase-like"/>
</dbReference>
<accession>A0A942TA27</accession>
<keyword evidence="8 11" id="KW-0665">Pyrimidine biosynthesis</keyword>
<comment type="similarity">
    <text evidence="3 11">Belongs to the CarA family.</text>
</comment>
<keyword evidence="11" id="KW-0055">Arginine biosynthesis</keyword>
<feature type="binding site" evidence="11">
    <location>
        <position position="250"/>
    </location>
    <ligand>
        <name>L-glutamine</name>
        <dbReference type="ChEBI" id="CHEBI:58359"/>
    </ligand>
</feature>
<dbReference type="NCBIfam" id="NF009475">
    <property type="entry name" value="PRK12838.1"/>
    <property type="match status" value="1"/>
</dbReference>
<comment type="pathway">
    <text evidence="1 11">Pyrimidine metabolism; UMP biosynthesis via de novo pathway; (S)-dihydroorotate from bicarbonate: step 1/3.</text>
</comment>
<feature type="binding site" evidence="11">
    <location>
        <position position="247"/>
    </location>
    <ligand>
        <name>L-glutamine</name>
        <dbReference type="ChEBI" id="CHEBI:58359"/>
    </ligand>
</feature>
<evidence type="ECO:0000313" key="13">
    <source>
        <dbReference type="EMBL" id="MBS4193920.1"/>
    </source>
</evidence>
<name>A0A942TA27_9BACI</name>
<dbReference type="GO" id="GO:0044205">
    <property type="term" value="P:'de novo' UMP biosynthetic process"/>
    <property type="evidence" value="ECO:0007669"/>
    <property type="project" value="UniProtKB-UniRule"/>
</dbReference>
<reference evidence="13 14" key="1">
    <citation type="submission" date="2021-05" db="EMBL/GenBank/DDBJ databases">
        <title>Novel Bacillus species.</title>
        <authorList>
            <person name="Liu G."/>
        </authorList>
    </citation>
    <scope>NUCLEOTIDE SEQUENCE [LARGE SCALE GENOMIC DNA]</scope>
    <source>
        <strain evidence="14">FJAT-49780</strain>
    </source>
</reference>
<dbReference type="GO" id="GO:0005524">
    <property type="term" value="F:ATP binding"/>
    <property type="evidence" value="ECO:0007669"/>
    <property type="project" value="UniProtKB-UniRule"/>
</dbReference>
<dbReference type="PRINTS" id="PR00096">
    <property type="entry name" value="GATASE"/>
</dbReference>
<feature type="region of interest" description="CPSase" evidence="11">
    <location>
        <begin position="1"/>
        <end position="170"/>
    </location>
</feature>
<gene>
    <name evidence="11" type="primary">carA</name>
    <name evidence="13" type="ORF">KHA97_02380</name>
</gene>
<dbReference type="FunFam" id="3.50.30.20:FF:000001">
    <property type="entry name" value="Carbamoyl-phosphate synthase small chain"/>
    <property type="match status" value="1"/>
</dbReference>
<evidence type="ECO:0000256" key="7">
    <source>
        <dbReference type="ARBA" id="ARBA00022962"/>
    </source>
</evidence>
<keyword evidence="14" id="KW-1185">Reference proteome</keyword>
<dbReference type="GO" id="GO:0006541">
    <property type="term" value="P:glutamine metabolic process"/>
    <property type="evidence" value="ECO:0007669"/>
    <property type="project" value="InterPro"/>
</dbReference>